<evidence type="ECO:0000256" key="2">
    <source>
        <dbReference type="ARBA" id="ARBA00004664"/>
    </source>
</evidence>
<evidence type="ECO:0000256" key="9">
    <source>
        <dbReference type="HAMAP-Rule" id="MF_00135"/>
    </source>
</evidence>
<dbReference type="EMBL" id="JAOQJZ010000002">
    <property type="protein sequence ID" value="MCU6704924.1"/>
    <property type="molecule type" value="Genomic_DNA"/>
</dbReference>
<comment type="pathway">
    <text evidence="2 9">Amino-acid biosynthesis; L-tryptophan biosynthesis; L-tryptophan from chorismate: step 3/5.</text>
</comment>
<evidence type="ECO:0000256" key="1">
    <source>
        <dbReference type="ARBA" id="ARBA00001164"/>
    </source>
</evidence>
<accession>A0AAE3LGN0</accession>
<dbReference type="InterPro" id="IPR011060">
    <property type="entry name" value="RibuloseP-bd_barrel"/>
</dbReference>
<dbReference type="GO" id="GO:0000162">
    <property type="term" value="P:L-tryptophan biosynthetic process"/>
    <property type="evidence" value="ECO:0007669"/>
    <property type="project" value="UniProtKB-UniRule"/>
</dbReference>
<feature type="domain" description="N-(5'phosphoribosyl) anthranilate isomerase (PRAI)" evidence="10">
    <location>
        <begin position="5"/>
        <end position="200"/>
    </location>
</feature>
<keyword evidence="7 9" id="KW-0057">Aromatic amino acid biosynthesis</keyword>
<gene>
    <name evidence="9" type="primary">trpF</name>
    <name evidence="11" type="ORF">OCV57_03140</name>
</gene>
<protein>
    <recommendedName>
        <fullName evidence="4 9">N-(5'-phosphoribosyl)anthranilate isomerase</fullName>
        <shortName evidence="9">PRAI</shortName>
        <ecNumber evidence="3 9">5.3.1.24</ecNumber>
    </recommendedName>
</protein>
<keyword evidence="12" id="KW-1185">Reference proteome</keyword>
<dbReference type="Proteomes" id="UP001208131">
    <property type="component" value="Unassembled WGS sequence"/>
</dbReference>
<dbReference type="SUPFAM" id="SSF51366">
    <property type="entry name" value="Ribulose-phoshate binding barrel"/>
    <property type="match status" value="1"/>
</dbReference>
<evidence type="ECO:0000256" key="7">
    <source>
        <dbReference type="ARBA" id="ARBA00023141"/>
    </source>
</evidence>
<evidence type="ECO:0000313" key="12">
    <source>
        <dbReference type="Proteomes" id="UP001208131"/>
    </source>
</evidence>
<comment type="caution">
    <text evidence="11">The sequence shown here is derived from an EMBL/GenBank/DDBJ whole genome shotgun (WGS) entry which is preliminary data.</text>
</comment>
<keyword evidence="8 9" id="KW-0413">Isomerase</keyword>
<comment type="catalytic activity">
    <reaction evidence="1 9">
        <text>N-(5-phospho-beta-D-ribosyl)anthranilate = 1-(2-carboxyphenylamino)-1-deoxy-D-ribulose 5-phosphate</text>
        <dbReference type="Rhea" id="RHEA:21540"/>
        <dbReference type="ChEBI" id="CHEBI:18277"/>
        <dbReference type="ChEBI" id="CHEBI:58613"/>
        <dbReference type="EC" id="5.3.1.24"/>
    </reaction>
</comment>
<proteinExistence type="inferred from homology"/>
<dbReference type="PANTHER" id="PTHR42894">
    <property type="entry name" value="N-(5'-PHOSPHORIBOSYL)ANTHRANILATE ISOMERASE"/>
    <property type="match status" value="1"/>
</dbReference>
<dbReference type="EC" id="5.3.1.24" evidence="3 9"/>
<evidence type="ECO:0000256" key="8">
    <source>
        <dbReference type="ARBA" id="ARBA00023235"/>
    </source>
</evidence>
<evidence type="ECO:0000256" key="4">
    <source>
        <dbReference type="ARBA" id="ARBA00022272"/>
    </source>
</evidence>
<comment type="similarity">
    <text evidence="9">Belongs to the TrpF family.</text>
</comment>
<keyword evidence="5 9" id="KW-0028">Amino-acid biosynthesis</keyword>
<evidence type="ECO:0000256" key="3">
    <source>
        <dbReference type="ARBA" id="ARBA00012572"/>
    </source>
</evidence>
<evidence type="ECO:0000256" key="5">
    <source>
        <dbReference type="ARBA" id="ARBA00022605"/>
    </source>
</evidence>
<dbReference type="AlphaFoldDB" id="A0AAE3LGN0"/>
<dbReference type="InterPro" id="IPR001240">
    <property type="entry name" value="PRAI_dom"/>
</dbReference>
<dbReference type="GO" id="GO:0004640">
    <property type="term" value="F:phosphoribosylanthranilate isomerase activity"/>
    <property type="evidence" value="ECO:0007669"/>
    <property type="project" value="UniProtKB-UniRule"/>
</dbReference>
<organism evidence="11 12">
    <name type="scientific">Hominimerdicola aceti</name>
    <dbReference type="NCBI Taxonomy" id="2981726"/>
    <lineage>
        <taxon>Bacteria</taxon>
        <taxon>Bacillati</taxon>
        <taxon>Bacillota</taxon>
        <taxon>Clostridia</taxon>
        <taxon>Eubacteriales</taxon>
        <taxon>Oscillospiraceae</taxon>
        <taxon>Hominimerdicola</taxon>
    </lineage>
</organism>
<reference evidence="11 12" key="1">
    <citation type="journal article" date="2021" name="ISME Commun">
        <title>Automated analysis of genomic sequences facilitates high-throughput and comprehensive description of bacteria.</title>
        <authorList>
            <person name="Hitch T.C.A."/>
        </authorList>
    </citation>
    <scope>NUCLEOTIDE SEQUENCE [LARGE SCALE GENOMIC DNA]</scope>
    <source>
        <strain evidence="11 12">Sanger_31</strain>
    </source>
</reference>
<dbReference type="Gene3D" id="3.20.20.70">
    <property type="entry name" value="Aldolase class I"/>
    <property type="match status" value="1"/>
</dbReference>
<dbReference type="Pfam" id="PF00697">
    <property type="entry name" value="PRAI"/>
    <property type="match status" value="1"/>
</dbReference>
<dbReference type="HAMAP" id="MF_00135">
    <property type="entry name" value="PRAI"/>
    <property type="match status" value="1"/>
</dbReference>
<dbReference type="InterPro" id="IPR044643">
    <property type="entry name" value="TrpF_fam"/>
</dbReference>
<dbReference type="RefSeq" id="WP_267300425.1">
    <property type="nucleotide sequence ID" value="NZ_JAOQJZ010000002.1"/>
</dbReference>
<evidence type="ECO:0000256" key="6">
    <source>
        <dbReference type="ARBA" id="ARBA00022822"/>
    </source>
</evidence>
<sequence>MTKIKICGMRRVDDILYVNTYHPDYAGFILSEGFTRTVDIDTFYDLELLLNKEIKRVGVFVNEPIENILKSFAQKLDVIQLHGEENAEYIDKLRENCDCEIWKAVRMKCADDIAKADALPVHKLLIDSFSAGSYGGTGKRVDLDVFSNVSISKPFLLAGGLNEDNICYAMEKVQPYGVDFSSSVETDGFKDENKIKRIVETIRNYTERRI</sequence>
<keyword evidence="6 9" id="KW-0822">Tryptophan biosynthesis</keyword>
<dbReference type="PANTHER" id="PTHR42894:SF1">
    <property type="entry name" value="N-(5'-PHOSPHORIBOSYL)ANTHRANILATE ISOMERASE"/>
    <property type="match status" value="1"/>
</dbReference>
<name>A0AAE3LGN0_9FIRM</name>
<dbReference type="InterPro" id="IPR013785">
    <property type="entry name" value="Aldolase_TIM"/>
</dbReference>
<evidence type="ECO:0000313" key="11">
    <source>
        <dbReference type="EMBL" id="MCU6704924.1"/>
    </source>
</evidence>
<dbReference type="CDD" id="cd00405">
    <property type="entry name" value="PRAI"/>
    <property type="match status" value="1"/>
</dbReference>
<evidence type="ECO:0000259" key="10">
    <source>
        <dbReference type="Pfam" id="PF00697"/>
    </source>
</evidence>